<dbReference type="EMBL" id="CAUYUJ010010450">
    <property type="protein sequence ID" value="CAK0829427.1"/>
    <property type="molecule type" value="Genomic_DNA"/>
</dbReference>
<proteinExistence type="predicted"/>
<organism evidence="1 2">
    <name type="scientific">Prorocentrum cordatum</name>
    <dbReference type="NCBI Taxonomy" id="2364126"/>
    <lineage>
        <taxon>Eukaryota</taxon>
        <taxon>Sar</taxon>
        <taxon>Alveolata</taxon>
        <taxon>Dinophyceae</taxon>
        <taxon>Prorocentrales</taxon>
        <taxon>Prorocentraceae</taxon>
        <taxon>Prorocentrum</taxon>
    </lineage>
</organism>
<gene>
    <name evidence="1" type="ORF">PCOR1329_LOCUS28380</name>
</gene>
<reference evidence="1" key="1">
    <citation type="submission" date="2023-10" db="EMBL/GenBank/DDBJ databases">
        <authorList>
            <person name="Chen Y."/>
            <person name="Shah S."/>
            <person name="Dougan E. K."/>
            <person name="Thang M."/>
            <person name="Chan C."/>
        </authorList>
    </citation>
    <scope>NUCLEOTIDE SEQUENCE [LARGE SCALE GENOMIC DNA]</scope>
</reference>
<sequence>MISGVSFAFHISLSSAKQRQSPLPLLALLASADRSAVADDVGRQLRHPHLAQQRQSLLPLLALLASADPSIVADDVRRQLRFPHLAQHRQRPLPLLALLASADPSVVAMTLGSSFASRISRSSAKARCHSSPFSQALIAAL</sequence>
<keyword evidence="2" id="KW-1185">Reference proteome</keyword>
<name>A0ABN9SGN4_9DINO</name>
<evidence type="ECO:0000313" key="2">
    <source>
        <dbReference type="Proteomes" id="UP001189429"/>
    </source>
</evidence>
<comment type="caution">
    <text evidence="1">The sequence shown here is derived from an EMBL/GenBank/DDBJ whole genome shotgun (WGS) entry which is preliminary data.</text>
</comment>
<protein>
    <recommendedName>
        <fullName evidence="3">HEAT repeat-containing protein 1</fullName>
    </recommendedName>
</protein>
<accession>A0ABN9SGN4</accession>
<dbReference type="Proteomes" id="UP001189429">
    <property type="component" value="Unassembled WGS sequence"/>
</dbReference>
<evidence type="ECO:0008006" key="3">
    <source>
        <dbReference type="Google" id="ProtNLM"/>
    </source>
</evidence>
<evidence type="ECO:0000313" key="1">
    <source>
        <dbReference type="EMBL" id="CAK0829427.1"/>
    </source>
</evidence>